<feature type="domain" description="A-kinase anchor protein 7-like phosphoesterase" evidence="1">
    <location>
        <begin position="72"/>
        <end position="254"/>
    </location>
</feature>
<dbReference type="GO" id="GO:0005634">
    <property type="term" value="C:nucleus"/>
    <property type="evidence" value="ECO:0007669"/>
    <property type="project" value="TreeGrafter"/>
</dbReference>
<organism evidence="2 3">
    <name type="scientific">Acipenser ruthenus</name>
    <name type="common">Sterlet sturgeon</name>
    <dbReference type="NCBI Taxonomy" id="7906"/>
    <lineage>
        <taxon>Eukaryota</taxon>
        <taxon>Metazoa</taxon>
        <taxon>Chordata</taxon>
        <taxon>Craniata</taxon>
        <taxon>Vertebrata</taxon>
        <taxon>Euteleostomi</taxon>
        <taxon>Actinopterygii</taxon>
        <taxon>Chondrostei</taxon>
        <taxon>Acipenseriformes</taxon>
        <taxon>Acipenseridae</taxon>
        <taxon>Acipenser</taxon>
    </lineage>
</organism>
<dbReference type="GO" id="GO:0006307">
    <property type="term" value="P:DNA alkylation repair"/>
    <property type="evidence" value="ECO:0007669"/>
    <property type="project" value="InterPro"/>
</dbReference>
<dbReference type="PANTHER" id="PTHR13360">
    <property type="entry name" value="ACTIVATING SIGNAL COINTEGRATOR 1 COMPLEX SUBUNIT 1"/>
    <property type="match status" value="1"/>
</dbReference>
<dbReference type="PIRSF" id="PIRSF027019">
    <property type="entry name" value="Euk_LigT"/>
    <property type="match status" value="1"/>
</dbReference>
<accession>A0A444UFD2</accession>
<gene>
    <name evidence="2" type="ORF">EOD39_5205</name>
</gene>
<sequence>MDVLRPSLININGRIYRKNITREQTYQNEEEDFDYSGRNDLQIITGQQRASVISACTRIEVLMESFRMKQPFTHFLSFALNQPEIQERYLQFKEEVLKNCSQDSGVDGSIFQNPAKLHLTIGTLSLLNEKEVTKACELLQQCKEDFIKDITGSKPLPLEIVGIEYMNDDPAMVDVLYAKVHPKDGSDKLQLIADQLVKNFVSSGLMTKEWDRVKLHATVMNTVFRKDPSAEDKRDSGRQGLKDRESFDARNLMKTDYRAGIQVDQYRPQVENC</sequence>
<proteinExistence type="predicted"/>
<evidence type="ECO:0000259" key="1">
    <source>
        <dbReference type="Pfam" id="PF10469"/>
    </source>
</evidence>
<dbReference type="Gene3D" id="3.90.1140.10">
    <property type="entry name" value="Cyclic phosphodiesterase"/>
    <property type="match status" value="1"/>
</dbReference>
<dbReference type="Pfam" id="PF10469">
    <property type="entry name" value="AKAP7_NLS"/>
    <property type="match status" value="1"/>
</dbReference>
<reference evidence="2 3" key="1">
    <citation type="submission" date="2019-01" db="EMBL/GenBank/DDBJ databases">
        <title>Draft Genome and Complete Hox-Cluster Characterization of the Sterlet Sturgeon (Acipenser ruthenus).</title>
        <authorList>
            <person name="Wei Q."/>
        </authorList>
    </citation>
    <scope>NUCLEOTIDE SEQUENCE [LARGE SCALE GENOMIC DNA]</scope>
    <source>
        <strain evidence="2">WHYD16114868_AA</strain>
        <tissue evidence="2">Blood</tissue>
    </source>
</reference>
<dbReference type="PANTHER" id="PTHR13360:SF1">
    <property type="entry name" value="ACTIVATING SIGNAL COINTEGRATOR 1 COMPLEX SUBUNIT 1"/>
    <property type="match status" value="1"/>
</dbReference>
<dbReference type="InterPro" id="IPR019510">
    <property type="entry name" value="AKAP7-like_phosphoesterase"/>
</dbReference>
<dbReference type="Proteomes" id="UP000289886">
    <property type="component" value="Unassembled WGS sequence"/>
</dbReference>
<dbReference type="EMBL" id="SCEB01214688">
    <property type="protein sequence ID" value="RXM33798.1"/>
    <property type="molecule type" value="Genomic_DNA"/>
</dbReference>
<dbReference type="InterPro" id="IPR009210">
    <property type="entry name" value="ASCC1"/>
</dbReference>
<dbReference type="AlphaFoldDB" id="A0A444UFD2"/>
<name>A0A444UFD2_ACIRT</name>
<keyword evidence="3" id="KW-1185">Reference proteome</keyword>
<comment type="caution">
    <text evidence="2">The sequence shown here is derived from an EMBL/GenBank/DDBJ whole genome shotgun (WGS) entry which is preliminary data.</text>
</comment>
<evidence type="ECO:0000313" key="3">
    <source>
        <dbReference type="Proteomes" id="UP000289886"/>
    </source>
</evidence>
<dbReference type="GO" id="GO:0006355">
    <property type="term" value="P:regulation of DNA-templated transcription"/>
    <property type="evidence" value="ECO:0007669"/>
    <property type="project" value="TreeGrafter"/>
</dbReference>
<protein>
    <submittedName>
        <fullName evidence="2">Activating signal cointegrator 1 complex subunit 1</fullName>
    </submittedName>
</protein>
<evidence type="ECO:0000313" key="2">
    <source>
        <dbReference type="EMBL" id="RXM33798.1"/>
    </source>
</evidence>